<dbReference type="EMBL" id="CABFPH010000005">
    <property type="protein sequence ID" value="VUD70108.1"/>
    <property type="molecule type" value="Genomic_DNA"/>
</dbReference>
<dbReference type="SUPFAM" id="SSF52172">
    <property type="entry name" value="CheY-like"/>
    <property type="match status" value="1"/>
</dbReference>
<dbReference type="PROSITE" id="PS00622">
    <property type="entry name" value="HTH_LUXR_1"/>
    <property type="match status" value="1"/>
</dbReference>
<dbReference type="Pfam" id="PF00072">
    <property type="entry name" value="Response_reg"/>
    <property type="match status" value="1"/>
</dbReference>
<dbReference type="InterPro" id="IPR001789">
    <property type="entry name" value="Sig_transdc_resp-reg_receiver"/>
</dbReference>
<sequence length="203" mass="22450">MTGATAIPPETRVLIVDDHPIVRQGIRRILEDAGVASLFEAADPVSGYRLFHRTRPDVAVVDLAFAGNGLAGLSLIRRMRALEAKARILVLSMHRDPVIAARCLEAGASGFLFKDLPVRDFLEAFASIRRNHPYLPHDLATAIATHHQERHSALNARELQIYTLLNDGNSYRNIADILSIGYRSVVNSCASIRKKLEIARQIP</sequence>
<name>A0A509E7K0_9HYPH</name>
<evidence type="ECO:0000256" key="2">
    <source>
        <dbReference type="ARBA" id="ARBA00023125"/>
    </source>
</evidence>
<dbReference type="InterPro" id="IPR039420">
    <property type="entry name" value="WalR-like"/>
</dbReference>
<evidence type="ECO:0000259" key="4">
    <source>
        <dbReference type="PROSITE" id="PS50110"/>
    </source>
</evidence>
<dbReference type="Proteomes" id="UP000410984">
    <property type="component" value="Unassembled WGS sequence"/>
</dbReference>
<evidence type="ECO:0000313" key="6">
    <source>
        <dbReference type="Proteomes" id="UP000410984"/>
    </source>
</evidence>
<evidence type="ECO:0000313" key="5">
    <source>
        <dbReference type="EMBL" id="VUD70108.1"/>
    </source>
</evidence>
<feature type="modified residue" description="4-aspartylphosphate" evidence="3">
    <location>
        <position position="62"/>
    </location>
</feature>
<dbReference type="Gene3D" id="3.40.50.2300">
    <property type="match status" value="1"/>
</dbReference>
<evidence type="ECO:0000256" key="1">
    <source>
        <dbReference type="ARBA" id="ARBA00022553"/>
    </source>
</evidence>
<dbReference type="OrthoDB" id="9814495at2"/>
<keyword evidence="6" id="KW-1185">Reference proteome</keyword>
<dbReference type="Pfam" id="PF00196">
    <property type="entry name" value="GerE"/>
    <property type="match status" value="1"/>
</dbReference>
<dbReference type="SMART" id="SM00448">
    <property type="entry name" value="REC"/>
    <property type="match status" value="1"/>
</dbReference>
<dbReference type="GO" id="GO:0003677">
    <property type="term" value="F:DNA binding"/>
    <property type="evidence" value="ECO:0007669"/>
    <property type="project" value="UniProtKB-KW"/>
</dbReference>
<dbReference type="PANTHER" id="PTHR43214:SF43">
    <property type="entry name" value="TWO-COMPONENT RESPONSE REGULATOR"/>
    <property type="match status" value="1"/>
</dbReference>
<dbReference type="AlphaFoldDB" id="A0A509E7K0"/>
<gene>
    <name evidence="5" type="primary">uvrY</name>
    <name evidence="5" type="ORF">MET9862_00671</name>
</gene>
<evidence type="ECO:0000256" key="3">
    <source>
        <dbReference type="PROSITE-ProRule" id="PRU00169"/>
    </source>
</evidence>
<protein>
    <submittedName>
        <fullName evidence="5">Response regulator UvrY</fullName>
    </submittedName>
</protein>
<dbReference type="GO" id="GO:0006355">
    <property type="term" value="P:regulation of DNA-templated transcription"/>
    <property type="evidence" value="ECO:0007669"/>
    <property type="project" value="InterPro"/>
</dbReference>
<keyword evidence="2" id="KW-0238">DNA-binding</keyword>
<dbReference type="RefSeq" id="WP_142581698.1">
    <property type="nucleotide sequence ID" value="NZ_CABFPH010000005.1"/>
</dbReference>
<accession>A0A509E7K0</accession>
<feature type="domain" description="Response regulatory" evidence="4">
    <location>
        <begin position="12"/>
        <end position="129"/>
    </location>
</feature>
<keyword evidence="1 3" id="KW-0597">Phosphoprotein</keyword>
<proteinExistence type="predicted"/>
<dbReference type="SUPFAM" id="SSF46894">
    <property type="entry name" value="C-terminal effector domain of the bipartite response regulators"/>
    <property type="match status" value="1"/>
</dbReference>
<dbReference type="GO" id="GO:0000160">
    <property type="term" value="P:phosphorelay signal transduction system"/>
    <property type="evidence" value="ECO:0007669"/>
    <property type="project" value="InterPro"/>
</dbReference>
<dbReference type="PANTHER" id="PTHR43214">
    <property type="entry name" value="TWO-COMPONENT RESPONSE REGULATOR"/>
    <property type="match status" value="1"/>
</dbReference>
<dbReference type="InterPro" id="IPR016032">
    <property type="entry name" value="Sig_transdc_resp-reg_C-effctor"/>
</dbReference>
<dbReference type="InterPro" id="IPR058245">
    <property type="entry name" value="NreC/VraR/RcsB-like_REC"/>
</dbReference>
<reference evidence="5 6" key="1">
    <citation type="submission" date="2019-06" db="EMBL/GenBank/DDBJ databases">
        <authorList>
            <person name="Rodrigo-Torres L."/>
            <person name="Arahal R. D."/>
            <person name="Lucena T."/>
        </authorList>
    </citation>
    <scope>NUCLEOTIDE SEQUENCE [LARGE SCALE GENOMIC DNA]</scope>
    <source>
        <strain evidence="5 6">SB0023/3</strain>
    </source>
</reference>
<dbReference type="InterPro" id="IPR011006">
    <property type="entry name" value="CheY-like_superfamily"/>
</dbReference>
<organism evidence="5 6">
    <name type="scientific">Methylobacterium symbioticum</name>
    <dbReference type="NCBI Taxonomy" id="2584084"/>
    <lineage>
        <taxon>Bacteria</taxon>
        <taxon>Pseudomonadati</taxon>
        <taxon>Pseudomonadota</taxon>
        <taxon>Alphaproteobacteria</taxon>
        <taxon>Hyphomicrobiales</taxon>
        <taxon>Methylobacteriaceae</taxon>
        <taxon>Methylobacterium</taxon>
    </lineage>
</organism>
<dbReference type="InterPro" id="IPR000792">
    <property type="entry name" value="Tscrpt_reg_LuxR_C"/>
</dbReference>
<dbReference type="CDD" id="cd17535">
    <property type="entry name" value="REC_NarL-like"/>
    <property type="match status" value="1"/>
</dbReference>
<dbReference type="PROSITE" id="PS50110">
    <property type="entry name" value="RESPONSE_REGULATORY"/>
    <property type="match status" value="1"/>
</dbReference>